<accession>A0A3B0UHD0</accession>
<feature type="non-terminal residue" evidence="1">
    <location>
        <position position="107"/>
    </location>
</feature>
<dbReference type="EMBL" id="UOES01000042">
    <property type="protein sequence ID" value="VAW25952.1"/>
    <property type="molecule type" value="Genomic_DNA"/>
</dbReference>
<dbReference type="Gene3D" id="1.25.40.10">
    <property type="entry name" value="Tetratricopeptide repeat domain"/>
    <property type="match status" value="1"/>
</dbReference>
<protein>
    <submittedName>
        <fullName evidence="1">Uncharacterized protein</fullName>
    </submittedName>
</protein>
<reference evidence="1" key="1">
    <citation type="submission" date="2018-06" db="EMBL/GenBank/DDBJ databases">
        <authorList>
            <person name="Zhirakovskaya E."/>
        </authorList>
    </citation>
    <scope>NUCLEOTIDE SEQUENCE</scope>
</reference>
<proteinExistence type="predicted"/>
<sequence length="107" mass="12431">MRIILSVLFSMAMLFVQAQGIKKADKKYKRGEYEVAIAKYKGKLKSPKHAAKANFKIAEAYRLSNRLKQGIPYYEAAIKNRYKNPISYYYLAFGYKEIGDYTKAEQQ</sequence>
<name>A0A3B0UHD0_9ZZZZ</name>
<dbReference type="AlphaFoldDB" id="A0A3B0UHD0"/>
<dbReference type="InterPro" id="IPR011990">
    <property type="entry name" value="TPR-like_helical_dom_sf"/>
</dbReference>
<gene>
    <name evidence="1" type="ORF">MNBD_BACTEROID06-1289</name>
</gene>
<dbReference type="SUPFAM" id="SSF48452">
    <property type="entry name" value="TPR-like"/>
    <property type="match status" value="1"/>
</dbReference>
<evidence type="ECO:0000313" key="1">
    <source>
        <dbReference type="EMBL" id="VAW25952.1"/>
    </source>
</evidence>
<organism evidence="1">
    <name type="scientific">hydrothermal vent metagenome</name>
    <dbReference type="NCBI Taxonomy" id="652676"/>
    <lineage>
        <taxon>unclassified sequences</taxon>
        <taxon>metagenomes</taxon>
        <taxon>ecological metagenomes</taxon>
    </lineage>
</organism>